<evidence type="ECO:0000313" key="2">
    <source>
        <dbReference type="Proteomes" id="UP000680158"/>
    </source>
</evidence>
<accession>A0A941I3R6</accession>
<comment type="caution">
    <text evidence="1">The sequence shown here is derived from an EMBL/GenBank/DDBJ whole genome shotgun (WGS) entry which is preliminary data.</text>
</comment>
<dbReference type="AlphaFoldDB" id="A0A941I3R6"/>
<dbReference type="EMBL" id="JAGSPM010000004">
    <property type="protein sequence ID" value="MBR7746706.1"/>
    <property type="molecule type" value="Genomic_DNA"/>
</dbReference>
<sequence>MLLRDLIQEHQHQLALLIGNGINRYNSRANTNSWDALLSTLAKSSLPELNGKLPEGISLTEFYDVLELASRRPLKNSQTSKKLPSLQQQFCQLMADWKPAVQHQSITRWARHFACPILTTNFEHTLSESVQAPAFVTSKNAFTDFYPWETYFSNSKLDHPCGGFGIWHINGMQKYHRSIRLGLTHYMGSVERARARLHKGSKRLSAGGAINDWEGANTWLQILFHKPLLIIGLNLAENEVFLRWLLIERAKYHKDFPDRAQAAWYVHTQHEQDLGKLYFLKAVGVDSFCVPDYSSIYDASTWRLEAD</sequence>
<evidence type="ECO:0008006" key="3">
    <source>
        <dbReference type="Google" id="ProtNLM"/>
    </source>
</evidence>
<protein>
    <recommendedName>
        <fullName evidence="3">SIR2-like domain-containing protein</fullName>
    </recommendedName>
</protein>
<organism evidence="1 2">
    <name type="scientific">Undibacterium baiyunense</name>
    <dbReference type="NCBI Taxonomy" id="2828731"/>
    <lineage>
        <taxon>Bacteria</taxon>
        <taxon>Pseudomonadati</taxon>
        <taxon>Pseudomonadota</taxon>
        <taxon>Betaproteobacteria</taxon>
        <taxon>Burkholderiales</taxon>
        <taxon>Oxalobacteraceae</taxon>
        <taxon>Undibacterium</taxon>
    </lineage>
</organism>
<evidence type="ECO:0000313" key="1">
    <source>
        <dbReference type="EMBL" id="MBR7746706.1"/>
    </source>
</evidence>
<name>A0A941I3R6_9BURK</name>
<dbReference type="RefSeq" id="WP_212684007.1">
    <property type="nucleotide sequence ID" value="NZ_JAGSPM010000004.1"/>
</dbReference>
<dbReference type="Proteomes" id="UP000680158">
    <property type="component" value="Unassembled WGS sequence"/>
</dbReference>
<proteinExistence type="predicted"/>
<keyword evidence="2" id="KW-1185">Reference proteome</keyword>
<reference evidence="1 2" key="1">
    <citation type="submission" date="2021-04" db="EMBL/GenBank/DDBJ databases">
        <title>novel species isolated from subtropical streams in China.</title>
        <authorList>
            <person name="Lu H."/>
        </authorList>
    </citation>
    <scope>NUCLEOTIDE SEQUENCE [LARGE SCALE GENOMIC DNA]</scope>
    <source>
        <strain evidence="1 2">BYS107W</strain>
    </source>
</reference>
<gene>
    <name evidence="1" type="ORF">KDM92_08940</name>
</gene>